<name>A0AAV5V857_9BILA</name>
<feature type="non-terminal residue" evidence="1">
    <location>
        <position position="1"/>
    </location>
</feature>
<evidence type="ECO:0000313" key="2">
    <source>
        <dbReference type="Proteomes" id="UP001432322"/>
    </source>
</evidence>
<organism evidence="1 2">
    <name type="scientific">Pristionchus fissidentatus</name>
    <dbReference type="NCBI Taxonomy" id="1538716"/>
    <lineage>
        <taxon>Eukaryota</taxon>
        <taxon>Metazoa</taxon>
        <taxon>Ecdysozoa</taxon>
        <taxon>Nematoda</taxon>
        <taxon>Chromadorea</taxon>
        <taxon>Rhabditida</taxon>
        <taxon>Rhabditina</taxon>
        <taxon>Diplogasteromorpha</taxon>
        <taxon>Diplogasteroidea</taxon>
        <taxon>Neodiplogasteridae</taxon>
        <taxon>Pristionchus</taxon>
    </lineage>
</organism>
<dbReference type="EMBL" id="BTSY01000002">
    <property type="protein sequence ID" value="GMT14710.1"/>
    <property type="molecule type" value="Genomic_DNA"/>
</dbReference>
<evidence type="ECO:0000313" key="1">
    <source>
        <dbReference type="EMBL" id="GMT14710.1"/>
    </source>
</evidence>
<feature type="non-terminal residue" evidence="1">
    <location>
        <position position="220"/>
    </location>
</feature>
<dbReference type="Proteomes" id="UP001432322">
    <property type="component" value="Unassembled WGS sequence"/>
</dbReference>
<reference evidence="1" key="1">
    <citation type="submission" date="2023-10" db="EMBL/GenBank/DDBJ databases">
        <title>Genome assembly of Pristionchus species.</title>
        <authorList>
            <person name="Yoshida K."/>
            <person name="Sommer R.J."/>
        </authorList>
    </citation>
    <scope>NUCLEOTIDE SEQUENCE</scope>
    <source>
        <strain evidence="1">RS5133</strain>
    </source>
</reference>
<gene>
    <name evidence="1" type="ORF">PFISCL1PPCAC_6007</name>
</gene>
<dbReference type="AlphaFoldDB" id="A0AAV5V857"/>
<proteinExistence type="predicted"/>
<comment type="caution">
    <text evidence="1">The sequence shown here is derived from an EMBL/GenBank/DDBJ whole genome shotgun (WGS) entry which is preliminary data.</text>
</comment>
<sequence>DLNDTLLPCIQTVSVQLCQYIRSGFTIIRSFDLLKEHSLVQFLRLLCTHENLDKFECEFECSSRSTRSNHLPIDDHTILRVIPTCLLEFSSNTGEGSESGSLLDRMRCECNGSSTDSSDVSTRGELRTKNIAHFGHISESLTAWETTGKDDDIVGGLHCIVHSCIGKDTSLAGTSDGRRTEETSQSHFYSCTTKDIRCDNDLHFFSSISEKNKSTTKGHL</sequence>
<protein>
    <submittedName>
        <fullName evidence="1">Uncharacterized protein</fullName>
    </submittedName>
</protein>
<accession>A0AAV5V857</accession>
<keyword evidence="2" id="KW-1185">Reference proteome</keyword>